<dbReference type="EMBL" id="CAVLEF010000100">
    <property type="protein sequence ID" value="CAK1550893.1"/>
    <property type="molecule type" value="Genomic_DNA"/>
</dbReference>
<feature type="region of interest" description="Disordered" evidence="1">
    <location>
        <begin position="51"/>
        <end position="99"/>
    </location>
</feature>
<dbReference type="AlphaFoldDB" id="A0AAV1JN22"/>
<dbReference type="Proteomes" id="UP001497472">
    <property type="component" value="Unassembled WGS sequence"/>
</dbReference>
<evidence type="ECO:0000313" key="3">
    <source>
        <dbReference type="Proteomes" id="UP001497472"/>
    </source>
</evidence>
<accession>A0AAV1JN22</accession>
<proteinExistence type="predicted"/>
<name>A0AAV1JN22_9NEOP</name>
<protein>
    <submittedName>
        <fullName evidence="2">Uncharacterized protein</fullName>
    </submittedName>
</protein>
<evidence type="ECO:0000313" key="2">
    <source>
        <dbReference type="EMBL" id="CAK1550893.1"/>
    </source>
</evidence>
<reference evidence="2 3" key="1">
    <citation type="submission" date="2023-11" db="EMBL/GenBank/DDBJ databases">
        <authorList>
            <person name="Okamura Y."/>
        </authorList>
    </citation>
    <scope>NUCLEOTIDE SEQUENCE [LARGE SCALE GENOMIC DNA]</scope>
</reference>
<feature type="compositionally biased region" description="Basic and acidic residues" evidence="1">
    <location>
        <begin position="87"/>
        <end position="99"/>
    </location>
</feature>
<sequence length="99" mass="11044">MLYHNMDRRGTSHFACHLSAAASELTLSWPRGPAFSRQEHASSRGTAVVFGEGRRKGEPINIEETETSDLSVDSPSRARTWGPVSRMHSDLRETMGCRK</sequence>
<comment type="caution">
    <text evidence="2">The sequence shown here is derived from an EMBL/GenBank/DDBJ whole genome shotgun (WGS) entry which is preliminary data.</text>
</comment>
<keyword evidence="3" id="KW-1185">Reference proteome</keyword>
<organism evidence="2 3">
    <name type="scientific">Leptosia nina</name>
    <dbReference type="NCBI Taxonomy" id="320188"/>
    <lineage>
        <taxon>Eukaryota</taxon>
        <taxon>Metazoa</taxon>
        <taxon>Ecdysozoa</taxon>
        <taxon>Arthropoda</taxon>
        <taxon>Hexapoda</taxon>
        <taxon>Insecta</taxon>
        <taxon>Pterygota</taxon>
        <taxon>Neoptera</taxon>
        <taxon>Endopterygota</taxon>
        <taxon>Lepidoptera</taxon>
        <taxon>Glossata</taxon>
        <taxon>Ditrysia</taxon>
        <taxon>Papilionoidea</taxon>
        <taxon>Pieridae</taxon>
        <taxon>Pierinae</taxon>
        <taxon>Leptosia</taxon>
    </lineage>
</organism>
<gene>
    <name evidence="2" type="ORF">LNINA_LOCUS10085</name>
</gene>
<evidence type="ECO:0000256" key="1">
    <source>
        <dbReference type="SAM" id="MobiDB-lite"/>
    </source>
</evidence>